<reference evidence="6" key="2">
    <citation type="submission" date="2025-08" db="UniProtKB">
        <authorList>
            <consortium name="Ensembl"/>
        </authorList>
    </citation>
    <scope>IDENTIFICATION</scope>
</reference>
<evidence type="ECO:0000256" key="4">
    <source>
        <dbReference type="ARBA" id="ARBA00023157"/>
    </source>
</evidence>
<evidence type="ECO:0000256" key="1">
    <source>
        <dbReference type="ARBA" id="ARBA00003186"/>
    </source>
</evidence>
<dbReference type="InterPro" id="IPR018793">
    <property type="entry name" value="Cyt_c_oxidase_assmbl_Pet191"/>
</dbReference>
<evidence type="ECO:0000256" key="2">
    <source>
        <dbReference type="ARBA" id="ARBA00007785"/>
    </source>
</evidence>
<dbReference type="PANTHER" id="PTHR28627">
    <property type="entry name" value="CYTOCHROME C OXIDASE ASSEMBLY FACTOR 5"/>
    <property type="match status" value="1"/>
</dbReference>
<comment type="function">
    <text evidence="1">Involved in an early step of the mitochondrial complex IV assembly process.</text>
</comment>
<dbReference type="Ensembl" id="ENSCHIT00010020147.1">
    <property type="protein sequence ID" value="ENSCHIP00010014327.1"/>
    <property type="gene ID" value="ENSCHIG00010010488.1"/>
</dbReference>
<accession>A0A8C2P3T2</accession>
<evidence type="ECO:0000313" key="6">
    <source>
        <dbReference type="Ensembl" id="ENSCHIP00010014327.1"/>
    </source>
</evidence>
<evidence type="ECO:0000256" key="3">
    <source>
        <dbReference type="ARBA" id="ARBA00021904"/>
    </source>
</evidence>
<feature type="compositionally biased region" description="Basic and acidic residues" evidence="5">
    <location>
        <begin position="1"/>
        <end position="12"/>
    </location>
</feature>
<keyword evidence="4" id="KW-1015">Disulfide bond</keyword>
<evidence type="ECO:0000256" key="5">
    <source>
        <dbReference type="SAM" id="MobiDB-lite"/>
    </source>
</evidence>
<dbReference type="PANTHER" id="PTHR28627:SF1">
    <property type="entry name" value="CYTOCHROME C OXIDASE ASSEMBLY FACTOR 5"/>
    <property type="match status" value="1"/>
</dbReference>
<comment type="similarity">
    <text evidence="2">Belongs to the PET191 family.</text>
</comment>
<dbReference type="GO" id="GO:0005739">
    <property type="term" value="C:mitochondrion"/>
    <property type="evidence" value="ECO:0007669"/>
    <property type="project" value="TreeGrafter"/>
</dbReference>
<name>A0A8C2P3T2_CAPHI</name>
<feature type="region of interest" description="Disordered" evidence="5">
    <location>
        <begin position="1"/>
        <end position="47"/>
    </location>
</feature>
<dbReference type="PROSITE" id="PS51808">
    <property type="entry name" value="CHCH"/>
    <property type="match status" value="1"/>
</dbReference>
<proteinExistence type="inferred from homology"/>
<dbReference type="Pfam" id="PF10203">
    <property type="entry name" value="Pet191_N"/>
    <property type="match status" value="1"/>
</dbReference>
<reference evidence="6" key="1">
    <citation type="submission" date="2019-03" db="EMBL/GenBank/DDBJ databases">
        <title>Genome sequencing and reference-guided assembly of Black Bengal Goat (Capra hircus).</title>
        <authorList>
            <person name="Siddiki A.Z."/>
            <person name="Baten A."/>
            <person name="Billah M."/>
            <person name="Alam M.A.U."/>
            <person name="Shawrob K.S.M."/>
            <person name="Saha S."/>
            <person name="Chowdhury M."/>
            <person name="Rahman A.H."/>
            <person name="Stear M."/>
            <person name="Miah G."/>
            <person name="Das G.B."/>
            <person name="Hossain M.M."/>
            <person name="Kumkum M."/>
            <person name="Islam M.S."/>
            <person name="Mollah A.M."/>
            <person name="Ahsan A."/>
            <person name="Tusar F."/>
            <person name="Khan M.K.I."/>
        </authorList>
    </citation>
    <scope>NUCLEOTIDE SEQUENCE [LARGE SCALE GENOMIC DNA]</scope>
</reference>
<protein>
    <recommendedName>
        <fullName evidence="3">Cytochrome c oxidase assembly factor 5</fullName>
    </recommendedName>
</protein>
<dbReference type="AlphaFoldDB" id="A0A8C2P3T2"/>
<sequence>MKRPTGEPESRVDGAVGRPHLEPRGGVHRLHIHPPPPPSSRPSRRWANFPPRYVNHIGGASRPVTHKRRARYLSRYVSRRAPTGSGCYRSFSGSARRGVTGVLRSLGRLERRGWRPRPAGGAVMPRYYEDKPEGGACAGVKEDLGLCLLQSDCVLKEGKSPRQCLKEGNCKALKYSFFECKRSMLDARSRFRGRKGY</sequence>
<dbReference type="GO" id="GO:0033617">
    <property type="term" value="P:mitochondrial respiratory chain complex IV assembly"/>
    <property type="evidence" value="ECO:0007669"/>
    <property type="project" value="TreeGrafter"/>
</dbReference>
<organism evidence="6">
    <name type="scientific">Capra hircus</name>
    <name type="common">Goat</name>
    <dbReference type="NCBI Taxonomy" id="9925"/>
    <lineage>
        <taxon>Eukaryota</taxon>
        <taxon>Metazoa</taxon>
        <taxon>Chordata</taxon>
        <taxon>Craniata</taxon>
        <taxon>Vertebrata</taxon>
        <taxon>Euteleostomi</taxon>
        <taxon>Mammalia</taxon>
        <taxon>Eutheria</taxon>
        <taxon>Laurasiatheria</taxon>
        <taxon>Artiodactyla</taxon>
        <taxon>Ruminantia</taxon>
        <taxon>Pecora</taxon>
        <taxon>Bovidae</taxon>
        <taxon>Caprinae</taxon>
        <taxon>Capra</taxon>
    </lineage>
</organism>